<reference evidence="1" key="1">
    <citation type="submission" date="2019-10" db="EMBL/GenBank/DDBJ databases">
        <title>Conservation and host-specific expression of non-tandemly repeated heterogenous ribosome RNA gene in arbuscular mycorrhizal fungi.</title>
        <authorList>
            <person name="Maeda T."/>
            <person name="Kobayashi Y."/>
            <person name="Nakagawa T."/>
            <person name="Ezawa T."/>
            <person name="Yamaguchi K."/>
            <person name="Bino T."/>
            <person name="Nishimoto Y."/>
            <person name="Shigenobu S."/>
            <person name="Kawaguchi M."/>
        </authorList>
    </citation>
    <scope>NUCLEOTIDE SEQUENCE</scope>
    <source>
        <strain evidence="1">HR1</strain>
    </source>
</reference>
<dbReference type="EMBL" id="BLAL01000012">
    <property type="protein sequence ID" value="GES74420.1"/>
    <property type="molecule type" value="Genomic_DNA"/>
</dbReference>
<name>A0A8H3QBD9_9GLOM</name>
<accession>A0A8H3QBD9</accession>
<comment type="caution">
    <text evidence="1">The sequence shown here is derived from an EMBL/GenBank/DDBJ whole genome shotgun (WGS) entry which is preliminary data.</text>
</comment>
<sequence>MKFRIIWIIQQNLFFWNKKFTNYSLVNVKILINYNWNTSQPLSLFPGASECFSQLQSLLISIDSKTPDSLHGMTQICTNLNELIIFNRFQNLPGLISLIDAQKNLKNIISSSFLTSLINLKNLSIYNCVYDYDDDIRKVIQEFTHYLKISEFSELQTIDFYGLSCIEVLAILIGKTKGNISQIIINTVNKTAAENSGMSIANNEFDSLNILMNESNNFGDELLDILTKFSPKSLIGISLSEDWKYSTNAFELFLKVLENEIIYFILESLMKIILRVIIN</sequence>
<organism evidence="1 2">
    <name type="scientific">Rhizophagus clarus</name>
    <dbReference type="NCBI Taxonomy" id="94130"/>
    <lineage>
        <taxon>Eukaryota</taxon>
        <taxon>Fungi</taxon>
        <taxon>Fungi incertae sedis</taxon>
        <taxon>Mucoromycota</taxon>
        <taxon>Glomeromycotina</taxon>
        <taxon>Glomeromycetes</taxon>
        <taxon>Glomerales</taxon>
        <taxon>Glomeraceae</taxon>
        <taxon>Rhizophagus</taxon>
    </lineage>
</organism>
<dbReference type="Proteomes" id="UP000615446">
    <property type="component" value="Unassembled WGS sequence"/>
</dbReference>
<protein>
    <submittedName>
        <fullName evidence="1">Uncharacterized protein</fullName>
    </submittedName>
</protein>
<evidence type="ECO:0000313" key="2">
    <source>
        <dbReference type="Proteomes" id="UP000615446"/>
    </source>
</evidence>
<gene>
    <name evidence="1" type="ORF">RCL2_000190100</name>
</gene>
<evidence type="ECO:0000313" key="1">
    <source>
        <dbReference type="EMBL" id="GES74420.1"/>
    </source>
</evidence>
<proteinExistence type="predicted"/>
<dbReference type="AlphaFoldDB" id="A0A8H3QBD9"/>